<comment type="caution">
    <text evidence="2">The sequence shown here is derived from an EMBL/GenBank/DDBJ whole genome shotgun (WGS) entry which is preliminary data.</text>
</comment>
<dbReference type="SUPFAM" id="SSF56349">
    <property type="entry name" value="DNA breaking-rejoining enzymes"/>
    <property type="match status" value="1"/>
</dbReference>
<dbReference type="InterPro" id="IPR011010">
    <property type="entry name" value="DNA_brk_join_enz"/>
</dbReference>
<proteinExistence type="predicted"/>
<dbReference type="InterPro" id="IPR013762">
    <property type="entry name" value="Integrase-like_cat_sf"/>
</dbReference>
<sequence>MTNKLNIPLDYPIEHLTPNYDIVSLVKNKEWDKLNSIPICKDKENNIISKFIDTKWSLKPYFSENHIREHQFNFEQFKSSFTLTIELKLIIYGWIFHKSGRQVAPAKPRTIISRYSDLKLIYQFLLTHEKTSLKALEDPKLWNSLEEYIIEKKLSQHTLTLKFVAINNILLLQKWIEIDFNIPKIKSKDLAKKLSNRTQQQTLTIPERIADIIYSTAIEKIEEAFPYRYSLLQTEIDLQDNYLSRSNEVDRLIKNGNLNNITTKRRYSAKKSEIKSTPISEIINKNLSNTSLSHYNFDGRSWISYYNDLITACYICCGAFTGMRESELKELNIDSYFEENIDGRTFHLLQSKTFKLGEKKATWVTAAICKKAIELMSVVTKEWRLLCGEKSPTKNKNIWINQVVRSESPSTITHWSYRLKRFVILNNIIVTKNDYDECIKSNPNSLNLIKQSIFINKPWPLSSHQFRRSLAFYTVKHRLGSTISLKQQFKHLYLQMTEWYCEGSISNRLKDLQMDKDLQILLDETKIQDTTQKFFDWVHNDKPLSGVHGKAIVAMRNDIPHIYSSWDIIYDIVKKGQLTLHGTMHSYCKNGYKCDMDGIINPTFCIDCSSGSSIIDEDNAKWWQKKHLDLTKYLASNISVSVSIYSHCITQIRAAESVMTDFGIDFSVYTHPVEFKEL</sequence>
<protein>
    <recommendedName>
        <fullName evidence="4">Integrase</fullName>
    </recommendedName>
</protein>
<organism evidence="2 3">
    <name type="scientific">Photobacterium carnosum</name>
    <dbReference type="NCBI Taxonomy" id="2023717"/>
    <lineage>
        <taxon>Bacteria</taxon>
        <taxon>Pseudomonadati</taxon>
        <taxon>Pseudomonadota</taxon>
        <taxon>Gammaproteobacteria</taxon>
        <taxon>Vibrionales</taxon>
        <taxon>Vibrionaceae</taxon>
        <taxon>Photobacterium</taxon>
    </lineage>
</organism>
<dbReference type="GO" id="GO:0015074">
    <property type="term" value="P:DNA integration"/>
    <property type="evidence" value="ECO:0007669"/>
    <property type="project" value="InterPro"/>
</dbReference>
<evidence type="ECO:0000313" key="3">
    <source>
        <dbReference type="Proteomes" id="UP000234420"/>
    </source>
</evidence>
<name>A0A2N4UQT3_9GAMM</name>
<dbReference type="Proteomes" id="UP000234420">
    <property type="component" value="Unassembled WGS sequence"/>
</dbReference>
<keyword evidence="1" id="KW-0233">DNA recombination</keyword>
<dbReference type="AlphaFoldDB" id="A0A2N4UQT3"/>
<evidence type="ECO:0000256" key="1">
    <source>
        <dbReference type="ARBA" id="ARBA00023172"/>
    </source>
</evidence>
<dbReference type="Gene3D" id="1.10.443.10">
    <property type="entry name" value="Intergrase catalytic core"/>
    <property type="match status" value="1"/>
</dbReference>
<gene>
    <name evidence="2" type="ORF">CIK00_13840</name>
</gene>
<reference evidence="2 3" key="1">
    <citation type="journal article" date="2018" name="Syst. Appl. Microbiol.">
        <title>Photobacterium carnosum sp. nov., isolated from spoiled modified atmosphere packaged poultry meat.</title>
        <authorList>
            <person name="Hilgarth M."/>
            <person name="Fuertes S."/>
            <person name="Ehrmann M."/>
            <person name="Vogel R.F."/>
        </authorList>
    </citation>
    <scope>NUCLEOTIDE SEQUENCE [LARGE SCALE GENOMIC DNA]</scope>
    <source>
        <strain evidence="2 3">TMW 2.2021</strain>
    </source>
</reference>
<evidence type="ECO:0008006" key="4">
    <source>
        <dbReference type="Google" id="ProtNLM"/>
    </source>
</evidence>
<evidence type="ECO:0000313" key="2">
    <source>
        <dbReference type="EMBL" id="PLC57368.1"/>
    </source>
</evidence>
<dbReference type="GO" id="GO:0003677">
    <property type="term" value="F:DNA binding"/>
    <property type="evidence" value="ECO:0007669"/>
    <property type="project" value="InterPro"/>
</dbReference>
<dbReference type="EMBL" id="NPIB01000017">
    <property type="protein sequence ID" value="PLC57368.1"/>
    <property type="molecule type" value="Genomic_DNA"/>
</dbReference>
<accession>A0A2N4UQT3</accession>
<dbReference type="RefSeq" id="WP_101769430.1">
    <property type="nucleotide sequence ID" value="NZ_BPPU01000002.1"/>
</dbReference>
<dbReference type="GO" id="GO:0006310">
    <property type="term" value="P:DNA recombination"/>
    <property type="evidence" value="ECO:0007669"/>
    <property type="project" value="UniProtKB-KW"/>
</dbReference>
<keyword evidence="3" id="KW-1185">Reference proteome</keyword>